<sequence>MSCCQRPCACKKLHSDRWSRSRSCVACVRVAASRRRETMPALPLCAGNGATICGRSQISTARCALSQQPAASCGGSAVRPGATLPPRRSTLGSCSTACNRSARIAAVLFSHTSAPFVPPLAGPLSLVRAHACAAIPVSRCLDAPSVGASRFAQPLRRVIDSARASVSAFTVRIGQPDERALLLVLRFRRARARGQPINGVERLAARPDRRCSRVSALQPARVACPLCRALVRTLAFCLRARVARSRGRPKYAKRGHRRTAPRRAGSLTCKTRNDPDKRLSAAPPSHGSARRVRTVWRGELGATPDTRFYLAATHSLAFRDNDGLTNCESVPADDAGKAWVRRARALRDWLRVRPATTRRAGRASTARAYAARRYRTHRSGSGARGRADVAGKGGGTPRNQSACKHRGSTRGSVAIGLAHFAKTVLRCDVTRRRRTRRQQRRPEAVYTGAQDQDSGGKRMG</sequence>
<feature type="region of interest" description="Disordered" evidence="1">
    <location>
        <begin position="248"/>
        <end position="290"/>
    </location>
</feature>
<evidence type="ECO:0000256" key="1">
    <source>
        <dbReference type="SAM" id="MobiDB-lite"/>
    </source>
</evidence>
<feature type="region of interest" description="Disordered" evidence="1">
    <location>
        <begin position="431"/>
        <end position="460"/>
    </location>
</feature>
<name>F9WLP8_TRYVY</name>
<organism evidence="2 3">
    <name type="scientific">Trypanosoma vivax (strain Y486)</name>
    <dbReference type="NCBI Taxonomy" id="1055687"/>
    <lineage>
        <taxon>Eukaryota</taxon>
        <taxon>Discoba</taxon>
        <taxon>Euglenozoa</taxon>
        <taxon>Kinetoplastea</taxon>
        <taxon>Metakinetoplastina</taxon>
        <taxon>Trypanosomatida</taxon>
        <taxon>Trypanosomatidae</taxon>
        <taxon>Trypanosoma</taxon>
        <taxon>Duttonella</taxon>
    </lineage>
</organism>
<dbReference type="Proteomes" id="UP000009027">
    <property type="component" value="Unassembled WGS sequence"/>
</dbReference>
<feature type="region of interest" description="Disordered" evidence="1">
    <location>
        <begin position="358"/>
        <end position="407"/>
    </location>
</feature>
<proteinExistence type="predicted"/>
<dbReference type="AlphaFoldDB" id="F9WLP8"/>
<gene>
    <name evidence="2" type="ORF">TvY486_0011280</name>
</gene>
<reference evidence="2 3" key="1">
    <citation type="journal article" date="2012" name="Proc. Natl. Acad. Sci. U.S.A.">
        <title>Antigenic diversity is generated by distinct evolutionary mechanisms in African trypanosome species.</title>
        <authorList>
            <person name="Jackson A.P."/>
            <person name="Berry A."/>
            <person name="Aslett M."/>
            <person name="Allison H.C."/>
            <person name="Burton P."/>
            <person name="Vavrova-Anderson J."/>
            <person name="Brown R."/>
            <person name="Browne H."/>
            <person name="Corton N."/>
            <person name="Hauser H."/>
            <person name="Gamble J."/>
            <person name="Gilderthorp R."/>
            <person name="Marcello L."/>
            <person name="McQuillan J."/>
            <person name="Otto T.D."/>
            <person name="Quail M.A."/>
            <person name="Sanders M.J."/>
            <person name="van Tonder A."/>
            <person name="Ginger M.L."/>
            <person name="Field M.C."/>
            <person name="Barry J.D."/>
            <person name="Hertz-Fowler C."/>
            <person name="Berriman M."/>
        </authorList>
    </citation>
    <scope>NUCLEOTIDE SEQUENCE</scope>
    <source>
        <strain evidence="2 3">Y486</strain>
    </source>
</reference>
<feature type="compositionally biased region" description="Basic residues" evidence="1">
    <location>
        <begin position="248"/>
        <end position="261"/>
    </location>
</feature>
<evidence type="ECO:0000313" key="3">
    <source>
        <dbReference type="Proteomes" id="UP000009027"/>
    </source>
</evidence>
<evidence type="ECO:0000313" key="2">
    <source>
        <dbReference type="EMBL" id="CCD18440.1"/>
    </source>
</evidence>
<dbReference type="VEuPathDB" id="TriTrypDB:TvY486_0011280"/>
<protein>
    <submittedName>
        <fullName evidence="2">Uncharacterized protein</fullName>
    </submittedName>
</protein>
<accession>F9WLP8</accession>
<feature type="compositionally biased region" description="Low complexity" evidence="1">
    <location>
        <begin position="358"/>
        <end position="369"/>
    </location>
</feature>
<dbReference type="EMBL" id="CAEX01001178">
    <property type="protein sequence ID" value="CCD18440.1"/>
    <property type="molecule type" value="Genomic_DNA"/>
</dbReference>
<keyword evidence="3" id="KW-1185">Reference proteome</keyword>